<dbReference type="PANTHER" id="PTHR43813:SF1">
    <property type="entry name" value="ACYL-ACTIVATING ENZYME 16, CHLOROPLASTIC-RELATED"/>
    <property type="match status" value="1"/>
</dbReference>
<dbReference type="STRING" id="39060.SAMN05660706_11514"/>
<dbReference type="OrthoDB" id="2641450at2"/>
<accession>A0A1I6DQS5</accession>
<gene>
    <name evidence="2" type="ORF">SAMN05660706_11514</name>
</gene>
<keyword evidence="3" id="KW-1185">Reference proteome</keyword>
<organism evidence="2 3">
    <name type="scientific">Desulfoscipio geothermicus DSM 3669</name>
    <dbReference type="NCBI Taxonomy" id="1121426"/>
    <lineage>
        <taxon>Bacteria</taxon>
        <taxon>Bacillati</taxon>
        <taxon>Bacillota</taxon>
        <taxon>Clostridia</taxon>
        <taxon>Eubacteriales</taxon>
        <taxon>Desulfallaceae</taxon>
        <taxon>Desulfoscipio</taxon>
    </lineage>
</organism>
<protein>
    <submittedName>
        <fullName evidence="2">AMP-binding enzyme</fullName>
    </submittedName>
</protein>
<dbReference type="Pfam" id="PF00501">
    <property type="entry name" value="AMP-binding"/>
    <property type="match status" value="1"/>
</dbReference>
<dbReference type="Gene3D" id="3.40.50.12780">
    <property type="entry name" value="N-terminal domain of ligase-like"/>
    <property type="match status" value="1"/>
</dbReference>
<dbReference type="RefSeq" id="WP_092483630.1">
    <property type="nucleotide sequence ID" value="NZ_FOYM01000015.1"/>
</dbReference>
<sequence length="115" mass="13141">MREDRLPTLSECFYTTCRRFSVRKAQLFNSELYHNDNNGSFTYREMQERVESIACGLLALGFEKKERAAIMAHNSPYWTQADFAIINGGGVTVTIYPTLSLKEASYIINDARCRG</sequence>
<evidence type="ECO:0000313" key="2">
    <source>
        <dbReference type="EMBL" id="SFR07712.1"/>
    </source>
</evidence>
<evidence type="ECO:0000259" key="1">
    <source>
        <dbReference type="Pfam" id="PF00501"/>
    </source>
</evidence>
<dbReference type="SUPFAM" id="SSF56801">
    <property type="entry name" value="Acetyl-CoA synthetase-like"/>
    <property type="match status" value="1"/>
</dbReference>
<dbReference type="InterPro" id="IPR052987">
    <property type="entry name" value="Chloroplast_AMP-bd_Enzymes"/>
</dbReference>
<dbReference type="EMBL" id="FOYM01000015">
    <property type="protein sequence ID" value="SFR07712.1"/>
    <property type="molecule type" value="Genomic_DNA"/>
</dbReference>
<reference evidence="3" key="1">
    <citation type="submission" date="2016-10" db="EMBL/GenBank/DDBJ databases">
        <authorList>
            <person name="Varghese N."/>
            <person name="Submissions S."/>
        </authorList>
    </citation>
    <scope>NUCLEOTIDE SEQUENCE [LARGE SCALE GENOMIC DNA]</scope>
    <source>
        <strain evidence="3">DSM 3669</strain>
    </source>
</reference>
<proteinExistence type="predicted"/>
<dbReference type="InterPro" id="IPR000873">
    <property type="entry name" value="AMP-dep_synth/lig_dom"/>
</dbReference>
<dbReference type="Proteomes" id="UP000199584">
    <property type="component" value="Unassembled WGS sequence"/>
</dbReference>
<name>A0A1I6DQS5_9FIRM</name>
<dbReference type="AlphaFoldDB" id="A0A1I6DQS5"/>
<dbReference type="PANTHER" id="PTHR43813">
    <property type="entry name" value="ACYL-ACTIVATING ENZYME 16, CHLOROPLASTIC-RELATED"/>
    <property type="match status" value="1"/>
</dbReference>
<evidence type="ECO:0000313" key="3">
    <source>
        <dbReference type="Proteomes" id="UP000199584"/>
    </source>
</evidence>
<dbReference type="InterPro" id="IPR042099">
    <property type="entry name" value="ANL_N_sf"/>
</dbReference>
<feature type="domain" description="AMP-dependent synthetase/ligase" evidence="1">
    <location>
        <begin position="31"/>
        <end position="114"/>
    </location>
</feature>